<feature type="domain" description="Carbohydrate kinase PfkB" evidence="5">
    <location>
        <begin position="162"/>
        <end position="276"/>
    </location>
</feature>
<dbReference type="InterPro" id="IPR002139">
    <property type="entry name" value="Ribo/fructo_kinase"/>
</dbReference>
<proteinExistence type="inferred from homology"/>
<dbReference type="RefSeq" id="WP_189078296.1">
    <property type="nucleotide sequence ID" value="NZ_BMMX01000003.1"/>
</dbReference>
<reference evidence="6" key="1">
    <citation type="journal article" date="2014" name="Int. J. Syst. Evol. Microbiol.">
        <title>Complete genome sequence of Corynebacterium casei LMG S-19264T (=DSM 44701T), isolated from a smear-ripened cheese.</title>
        <authorList>
            <consortium name="US DOE Joint Genome Institute (JGI-PGF)"/>
            <person name="Walter F."/>
            <person name="Albersmeier A."/>
            <person name="Kalinowski J."/>
            <person name="Ruckert C."/>
        </authorList>
    </citation>
    <scope>NUCLEOTIDE SEQUENCE</scope>
    <source>
        <strain evidence="6">CGMCC 4.7299</strain>
    </source>
</reference>
<dbReference type="PRINTS" id="PR00990">
    <property type="entry name" value="RIBOKINASE"/>
</dbReference>
<gene>
    <name evidence="6" type="ORF">GCM10012284_14500</name>
</gene>
<dbReference type="AlphaFoldDB" id="A0A8J3FNH1"/>
<evidence type="ECO:0000256" key="2">
    <source>
        <dbReference type="ARBA" id="ARBA00022679"/>
    </source>
</evidence>
<dbReference type="PANTHER" id="PTHR10584:SF157">
    <property type="entry name" value="SULFOFRUCTOSE KINASE"/>
    <property type="match status" value="1"/>
</dbReference>
<evidence type="ECO:0000256" key="3">
    <source>
        <dbReference type="ARBA" id="ARBA00022777"/>
    </source>
</evidence>
<dbReference type="GO" id="GO:0006796">
    <property type="term" value="P:phosphate-containing compound metabolic process"/>
    <property type="evidence" value="ECO:0007669"/>
    <property type="project" value="UniProtKB-ARBA"/>
</dbReference>
<comment type="caution">
    <text evidence="6">The sequence shown here is derived from an EMBL/GenBank/DDBJ whole genome shotgun (WGS) entry which is preliminary data.</text>
</comment>
<keyword evidence="2 4" id="KW-0808">Transferase</keyword>
<comment type="similarity">
    <text evidence="1 4">Belongs to the carbohydrate kinase PfkB family.</text>
</comment>
<feature type="domain" description="Carbohydrate kinase PfkB" evidence="5">
    <location>
        <begin position="3"/>
        <end position="119"/>
    </location>
</feature>
<accession>A0A8J3FNH1</accession>
<evidence type="ECO:0000259" key="5">
    <source>
        <dbReference type="Pfam" id="PF00294"/>
    </source>
</evidence>
<keyword evidence="7" id="KW-1185">Reference proteome</keyword>
<evidence type="ECO:0000256" key="1">
    <source>
        <dbReference type="ARBA" id="ARBA00010688"/>
    </source>
</evidence>
<evidence type="ECO:0000256" key="4">
    <source>
        <dbReference type="RuleBase" id="RU003704"/>
    </source>
</evidence>
<dbReference type="Gene3D" id="3.40.1190.20">
    <property type="match status" value="1"/>
</dbReference>
<dbReference type="PROSITE" id="PS00584">
    <property type="entry name" value="PFKB_KINASES_2"/>
    <property type="match status" value="1"/>
</dbReference>
<dbReference type="GO" id="GO:0005829">
    <property type="term" value="C:cytosol"/>
    <property type="evidence" value="ECO:0007669"/>
    <property type="project" value="TreeGrafter"/>
</dbReference>
<dbReference type="SUPFAM" id="SSF53613">
    <property type="entry name" value="Ribokinase-like"/>
    <property type="match status" value="1"/>
</dbReference>
<dbReference type="PANTHER" id="PTHR10584">
    <property type="entry name" value="SUGAR KINASE"/>
    <property type="match status" value="1"/>
</dbReference>
<evidence type="ECO:0000313" key="7">
    <source>
        <dbReference type="Proteomes" id="UP000656042"/>
    </source>
</evidence>
<dbReference type="Proteomes" id="UP000656042">
    <property type="component" value="Unassembled WGS sequence"/>
</dbReference>
<name>A0A8J3FNH1_9ACTN</name>
<dbReference type="GO" id="GO:0016301">
    <property type="term" value="F:kinase activity"/>
    <property type="evidence" value="ECO:0007669"/>
    <property type="project" value="UniProtKB-KW"/>
</dbReference>
<organism evidence="6 7">
    <name type="scientific">Mangrovihabitans endophyticus</name>
    <dbReference type="NCBI Taxonomy" id="1751298"/>
    <lineage>
        <taxon>Bacteria</taxon>
        <taxon>Bacillati</taxon>
        <taxon>Actinomycetota</taxon>
        <taxon>Actinomycetes</taxon>
        <taxon>Micromonosporales</taxon>
        <taxon>Micromonosporaceae</taxon>
        <taxon>Mangrovihabitans</taxon>
    </lineage>
</organism>
<reference evidence="6" key="2">
    <citation type="submission" date="2020-09" db="EMBL/GenBank/DDBJ databases">
        <authorList>
            <person name="Sun Q."/>
            <person name="Zhou Y."/>
        </authorList>
    </citation>
    <scope>NUCLEOTIDE SEQUENCE</scope>
    <source>
        <strain evidence="6">CGMCC 4.7299</strain>
    </source>
</reference>
<protein>
    <submittedName>
        <fullName evidence="6">Ribokinase</fullName>
    </submittedName>
</protein>
<dbReference type="Pfam" id="PF00294">
    <property type="entry name" value="PfkB"/>
    <property type="match status" value="2"/>
</dbReference>
<dbReference type="EMBL" id="BMMX01000003">
    <property type="protein sequence ID" value="GGK81577.1"/>
    <property type="molecule type" value="Genomic_DNA"/>
</dbReference>
<dbReference type="InterPro" id="IPR029056">
    <property type="entry name" value="Ribokinase-like"/>
</dbReference>
<dbReference type="InterPro" id="IPR011611">
    <property type="entry name" value="PfkB_dom"/>
</dbReference>
<dbReference type="InterPro" id="IPR002173">
    <property type="entry name" value="Carboh/pur_kinase_PfkB_CS"/>
</dbReference>
<keyword evidence="3 4" id="KW-0418">Kinase</keyword>
<evidence type="ECO:0000313" key="6">
    <source>
        <dbReference type="EMBL" id="GGK81577.1"/>
    </source>
</evidence>
<sequence>MDIICAGAVTVDTIAVLDRTPGPDERVLAEGFLVAGGGPAATAAVAAARLGASVGFCGVVGDDEDGRLSRELLAAEGVDTRWLEVRPGVTTTRSMILVSRTDGTRTIVTTESAAPARVPTGESRWLHVDQTGFAAARTALRGSGGGARLSVDGGNPVPGLDLSLVDLYAPARSALAAAFPAADVAGSMRAASEAGAGDVVVTAGAEGSFLWLDGAARHMPGVEPPEMVSTMGAGDVFHGALLAALAGGRTLPDAAQWANAAAALSCRAVDGRSGIPDAATTTAYLASRRTAALPLGTARKDDS</sequence>